<dbReference type="EMBL" id="BRZM01000035">
    <property type="protein sequence ID" value="GLD58734.1"/>
    <property type="molecule type" value="Genomic_DNA"/>
</dbReference>
<dbReference type="Proteomes" id="UP001279410">
    <property type="component" value="Unassembled WGS sequence"/>
</dbReference>
<keyword evidence="2" id="KW-1185">Reference proteome</keyword>
<evidence type="ECO:0000313" key="1">
    <source>
        <dbReference type="EMBL" id="GLD58734.1"/>
    </source>
</evidence>
<evidence type="ECO:0000313" key="2">
    <source>
        <dbReference type="Proteomes" id="UP001279410"/>
    </source>
</evidence>
<proteinExistence type="predicted"/>
<accession>A0AAD3MS46</accession>
<organism evidence="1 2">
    <name type="scientific">Lates japonicus</name>
    <name type="common">Japanese lates</name>
    <dbReference type="NCBI Taxonomy" id="270547"/>
    <lineage>
        <taxon>Eukaryota</taxon>
        <taxon>Metazoa</taxon>
        <taxon>Chordata</taxon>
        <taxon>Craniata</taxon>
        <taxon>Vertebrata</taxon>
        <taxon>Euteleostomi</taxon>
        <taxon>Actinopterygii</taxon>
        <taxon>Neopterygii</taxon>
        <taxon>Teleostei</taxon>
        <taxon>Neoteleostei</taxon>
        <taxon>Acanthomorphata</taxon>
        <taxon>Carangaria</taxon>
        <taxon>Carangaria incertae sedis</taxon>
        <taxon>Centropomidae</taxon>
        <taxon>Lates</taxon>
    </lineage>
</organism>
<comment type="caution">
    <text evidence="1">The sequence shown here is derived from an EMBL/GenBank/DDBJ whole genome shotgun (WGS) entry which is preliminary data.</text>
</comment>
<dbReference type="AlphaFoldDB" id="A0AAD3MS46"/>
<name>A0AAD3MS46_LATJO</name>
<sequence length="76" mass="7921">MTSLQPSPLESLCLTPPLFGTASSPHLQAPSFFAYTPASVPSASSPQGTSQVLGTLSPQLCHNSTACWDQPRCANC</sequence>
<reference evidence="1" key="1">
    <citation type="submission" date="2022-08" db="EMBL/GenBank/DDBJ databases">
        <title>Genome sequencing of akame (Lates japonicus).</title>
        <authorList>
            <person name="Hashiguchi Y."/>
            <person name="Takahashi H."/>
        </authorList>
    </citation>
    <scope>NUCLEOTIDE SEQUENCE</scope>
    <source>
        <strain evidence="1">Kochi</strain>
    </source>
</reference>
<protein>
    <submittedName>
        <fullName evidence="1">Coiled-coil domain-containing protein 33</fullName>
    </submittedName>
</protein>
<gene>
    <name evidence="1" type="ORF">AKAME5_001082300</name>
</gene>